<dbReference type="SUPFAM" id="SSF51206">
    <property type="entry name" value="cAMP-binding domain-like"/>
    <property type="match status" value="1"/>
</dbReference>
<sequence>MHSPNVARIEPVMNQSLEIHNDRQNELKQAYPFLGDVNDPAWVETINNAKKLNVKPHTTMFHGSSACNKFMLILKGTIRIYQIADDGREITLYRVEAGGLCVLSLNSMLQKHAYNAVAKTETDVTALVLSADDFNGAMNGIEKFRNYVLTSLTDRLCETMYLVQDTAFNHLNMRLACMLGGLFERNKGAALKITHQDLAHELGTTREVVSRILKEFEKENCVKLSRGRINLASTEGLKWYSGKNN</sequence>
<dbReference type="GO" id="GO:0003677">
    <property type="term" value="F:DNA binding"/>
    <property type="evidence" value="ECO:0007669"/>
    <property type="project" value="UniProtKB-KW"/>
</dbReference>
<dbReference type="InterPro" id="IPR012318">
    <property type="entry name" value="HTH_CRP"/>
</dbReference>
<evidence type="ECO:0000259" key="4">
    <source>
        <dbReference type="PROSITE" id="PS51063"/>
    </source>
</evidence>
<dbReference type="InterPro" id="IPR014710">
    <property type="entry name" value="RmlC-like_jellyroll"/>
</dbReference>
<gene>
    <name evidence="5" type="ORF">DIZ80_04535</name>
</gene>
<dbReference type="EMBL" id="QFXC01000007">
    <property type="protein sequence ID" value="RDH84739.1"/>
    <property type="molecule type" value="Genomic_DNA"/>
</dbReference>
<dbReference type="CDD" id="cd00092">
    <property type="entry name" value="HTH_CRP"/>
    <property type="match status" value="1"/>
</dbReference>
<proteinExistence type="predicted"/>
<accession>A0A370DII3</accession>
<evidence type="ECO:0000256" key="3">
    <source>
        <dbReference type="ARBA" id="ARBA00023163"/>
    </source>
</evidence>
<dbReference type="GO" id="GO:0003700">
    <property type="term" value="F:DNA-binding transcription factor activity"/>
    <property type="evidence" value="ECO:0007669"/>
    <property type="project" value="TreeGrafter"/>
</dbReference>
<dbReference type="PROSITE" id="PS51063">
    <property type="entry name" value="HTH_CRP_2"/>
    <property type="match status" value="1"/>
</dbReference>
<dbReference type="Pfam" id="PF13545">
    <property type="entry name" value="HTH_Crp_2"/>
    <property type="match status" value="1"/>
</dbReference>
<dbReference type="Gene3D" id="2.60.120.10">
    <property type="entry name" value="Jelly Rolls"/>
    <property type="match status" value="1"/>
</dbReference>
<dbReference type="InterPro" id="IPR018490">
    <property type="entry name" value="cNMP-bd_dom_sf"/>
</dbReference>
<feature type="domain" description="HTH crp-type" evidence="4">
    <location>
        <begin position="169"/>
        <end position="235"/>
    </location>
</feature>
<evidence type="ECO:0000313" key="6">
    <source>
        <dbReference type="Proteomes" id="UP000254266"/>
    </source>
</evidence>
<dbReference type="InterPro" id="IPR050397">
    <property type="entry name" value="Env_Response_Regulators"/>
</dbReference>
<comment type="caution">
    <text evidence="5">The sequence shown here is derived from an EMBL/GenBank/DDBJ whole genome shotgun (WGS) entry which is preliminary data.</text>
</comment>
<dbReference type="Pfam" id="PF00027">
    <property type="entry name" value="cNMP_binding"/>
    <property type="match status" value="1"/>
</dbReference>
<protein>
    <submittedName>
        <fullName evidence="5">Crp/Fnr family transcriptional regulator</fullName>
    </submittedName>
</protein>
<dbReference type="AlphaFoldDB" id="A0A370DII3"/>
<dbReference type="PANTHER" id="PTHR24567">
    <property type="entry name" value="CRP FAMILY TRANSCRIPTIONAL REGULATORY PROTEIN"/>
    <property type="match status" value="1"/>
</dbReference>
<keyword evidence="1" id="KW-0805">Transcription regulation</keyword>
<dbReference type="SUPFAM" id="SSF46785">
    <property type="entry name" value="Winged helix' DNA-binding domain"/>
    <property type="match status" value="1"/>
</dbReference>
<dbReference type="SMART" id="SM00419">
    <property type="entry name" value="HTH_CRP"/>
    <property type="match status" value="1"/>
</dbReference>
<keyword evidence="6" id="KW-1185">Reference proteome</keyword>
<dbReference type="InterPro" id="IPR036388">
    <property type="entry name" value="WH-like_DNA-bd_sf"/>
</dbReference>
<organism evidence="5 6">
    <name type="scientific">endosymbiont of Galathealinum brachiosum</name>
    <dbReference type="NCBI Taxonomy" id="2200906"/>
    <lineage>
        <taxon>Bacteria</taxon>
        <taxon>Pseudomonadati</taxon>
        <taxon>Pseudomonadota</taxon>
        <taxon>Gammaproteobacteria</taxon>
        <taxon>sulfur-oxidizing symbionts</taxon>
    </lineage>
</organism>
<evidence type="ECO:0000256" key="1">
    <source>
        <dbReference type="ARBA" id="ARBA00023015"/>
    </source>
</evidence>
<dbReference type="Proteomes" id="UP000254266">
    <property type="component" value="Unassembled WGS sequence"/>
</dbReference>
<dbReference type="PANTHER" id="PTHR24567:SF74">
    <property type="entry name" value="HTH-TYPE TRANSCRIPTIONAL REGULATOR ARCR"/>
    <property type="match status" value="1"/>
</dbReference>
<dbReference type="InterPro" id="IPR000595">
    <property type="entry name" value="cNMP-bd_dom"/>
</dbReference>
<name>A0A370DII3_9GAMM</name>
<keyword evidence="3" id="KW-0804">Transcription</keyword>
<evidence type="ECO:0000313" key="5">
    <source>
        <dbReference type="EMBL" id="RDH84739.1"/>
    </source>
</evidence>
<dbReference type="Gene3D" id="1.10.10.10">
    <property type="entry name" value="Winged helix-like DNA-binding domain superfamily/Winged helix DNA-binding domain"/>
    <property type="match status" value="1"/>
</dbReference>
<dbReference type="InterPro" id="IPR036390">
    <property type="entry name" value="WH_DNA-bd_sf"/>
</dbReference>
<evidence type="ECO:0000256" key="2">
    <source>
        <dbReference type="ARBA" id="ARBA00023125"/>
    </source>
</evidence>
<dbReference type="PRINTS" id="PR00034">
    <property type="entry name" value="HTHCRP"/>
</dbReference>
<dbReference type="GO" id="GO:0005829">
    <property type="term" value="C:cytosol"/>
    <property type="evidence" value="ECO:0007669"/>
    <property type="project" value="TreeGrafter"/>
</dbReference>
<keyword evidence="2" id="KW-0238">DNA-binding</keyword>
<reference evidence="5 6" key="1">
    <citation type="journal article" date="2018" name="ISME J.">
        <title>Endosymbiont genomes yield clues of tubeworm success.</title>
        <authorList>
            <person name="Li Y."/>
            <person name="Liles M.R."/>
            <person name="Halanych K.M."/>
        </authorList>
    </citation>
    <scope>NUCLEOTIDE SEQUENCE [LARGE SCALE GENOMIC DNA]</scope>
    <source>
        <strain evidence="5">A1464</strain>
    </source>
</reference>
<dbReference type="CDD" id="cd00038">
    <property type="entry name" value="CAP_ED"/>
    <property type="match status" value="1"/>
</dbReference>